<organism evidence="8 9">
    <name type="scientific">Fictibacillus iocasae</name>
    <dbReference type="NCBI Taxonomy" id="2715437"/>
    <lineage>
        <taxon>Bacteria</taxon>
        <taxon>Bacillati</taxon>
        <taxon>Bacillota</taxon>
        <taxon>Bacilli</taxon>
        <taxon>Bacillales</taxon>
        <taxon>Fictibacillaceae</taxon>
        <taxon>Fictibacillus</taxon>
    </lineage>
</organism>
<name>A0ABW2NQH2_9BACL</name>
<comment type="similarity">
    <text evidence="2">Belongs to the GtrA family.</text>
</comment>
<dbReference type="Proteomes" id="UP001596549">
    <property type="component" value="Unassembled WGS sequence"/>
</dbReference>
<gene>
    <name evidence="8" type="ORF">ACFQPF_06775</name>
</gene>
<accession>A0ABW2NQH2</accession>
<keyword evidence="9" id="KW-1185">Reference proteome</keyword>
<feature type="transmembrane region" description="Helical" evidence="6">
    <location>
        <begin position="33"/>
        <end position="50"/>
    </location>
</feature>
<dbReference type="Pfam" id="PF04138">
    <property type="entry name" value="GtrA_DPMS_TM"/>
    <property type="match status" value="1"/>
</dbReference>
<evidence type="ECO:0000259" key="7">
    <source>
        <dbReference type="Pfam" id="PF04138"/>
    </source>
</evidence>
<evidence type="ECO:0000313" key="9">
    <source>
        <dbReference type="Proteomes" id="UP001596549"/>
    </source>
</evidence>
<comment type="subcellular location">
    <subcellularLocation>
        <location evidence="1">Membrane</location>
        <topology evidence="1">Multi-pass membrane protein</topology>
    </subcellularLocation>
</comment>
<feature type="domain" description="GtrA/DPMS transmembrane" evidence="7">
    <location>
        <begin position="6"/>
        <end position="121"/>
    </location>
</feature>
<keyword evidence="5 6" id="KW-0472">Membrane</keyword>
<protein>
    <submittedName>
        <fullName evidence="8">GtrA family protein</fullName>
    </submittedName>
</protein>
<dbReference type="InterPro" id="IPR007267">
    <property type="entry name" value="GtrA_DPMS_TM"/>
</dbReference>
<keyword evidence="4 6" id="KW-1133">Transmembrane helix</keyword>
<dbReference type="RefSeq" id="WP_379747880.1">
    <property type="nucleotide sequence ID" value="NZ_JBHTCP010000013.1"/>
</dbReference>
<sequence>MSRFIKFGAVGIVNTAITIASYTLFVYGGLHYMAANVLAYALGVCNSYYWNKNWVFNSKAHDKNTTVFMRFIAVNLLTLSITSLLLYAGVTYGSLHKVTAQVIATGCGMVVNYLINKMWTFETKKTSM</sequence>
<dbReference type="InterPro" id="IPR051401">
    <property type="entry name" value="GtrA_CellWall_Glycosyl"/>
</dbReference>
<feature type="transmembrane region" description="Helical" evidence="6">
    <location>
        <begin position="71"/>
        <end position="92"/>
    </location>
</feature>
<evidence type="ECO:0000313" key="8">
    <source>
        <dbReference type="EMBL" id="MFC7371373.1"/>
    </source>
</evidence>
<feature type="transmembrane region" description="Helical" evidence="6">
    <location>
        <begin position="7"/>
        <end position="27"/>
    </location>
</feature>
<comment type="caution">
    <text evidence="8">The sequence shown here is derived from an EMBL/GenBank/DDBJ whole genome shotgun (WGS) entry which is preliminary data.</text>
</comment>
<feature type="transmembrane region" description="Helical" evidence="6">
    <location>
        <begin position="98"/>
        <end position="115"/>
    </location>
</feature>
<dbReference type="PANTHER" id="PTHR38459">
    <property type="entry name" value="PROPHAGE BACTOPRENOL-LINKED GLUCOSE TRANSLOCASE HOMOLOG"/>
    <property type="match status" value="1"/>
</dbReference>
<evidence type="ECO:0000256" key="2">
    <source>
        <dbReference type="ARBA" id="ARBA00009399"/>
    </source>
</evidence>
<proteinExistence type="inferred from homology"/>
<evidence type="ECO:0000256" key="6">
    <source>
        <dbReference type="SAM" id="Phobius"/>
    </source>
</evidence>
<keyword evidence="3 6" id="KW-0812">Transmembrane</keyword>
<evidence type="ECO:0000256" key="3">
    <source>
        <dbReference type="ARBA" id="ARBA00022692"/>
    </source>
</evidence>
<reference evidence="9" key="1">
    <citation type="journal article" date="2019" name="Int. J. Syst. Evol. Microbiol.">
        <title>The Global Catalogue of Microorganisms (GCM) 10K type strain sequencing project: providing services to taxonomists for standard genome sequencing and annotation.</title>
        <authorList>
            <consortium name="The Broad Institute Genomics Platform"/>
            <consortium name="The Broad Institute Genome Sequencing Center for Infectious Disease"/>
            <person name="Wu L."/>
            <person name="Ma J."/>
        </authorList>
    </citation>
    <scope>NUCLEOTIDE SEQUENCE [LARGE SCALE GENOMIC DNA]</scope>
    <source>
        <strain evidence="9">NBRC 106396</strain>
    </source>
</reference>
<evidence type="ECO:0000256" key="5">
    <source>
        <dbReference type="ARBA" id="ARBA00023136"/>
    </source>
</evidence>
<dbReference type="PANTHER" id="PTHR38459:SF1">
    <property type="entry name" value="PROPHAGE BACTOPRENOL-LINKED GLUCOSE TRANSLOCASE HOMOLOG"/>
    <property type="match status" value="1"/>
</dbReference>
<evidence type="ECO:0000256" key="1">
    <source>
        <dbReference type="ARBA" id="ARBA00004141"/>
    </source>
</evidence>
<dbReference type="EMBL" id="JBHTCP010000013">
    <property type="protein sequence ID" value="MFC7371373.1"/>
    <property type="molecule type" value="Genomic_DNA"/>
</dbReference>
<evidence type="ECO:0000256" key="4">
    <source>
        <dbReference type="ARBA" id="ARBA00022989"/>
    </source>
</evidence>